<gene>
    <name evidence="2" type="ORF">C7I85_18865</name>
</gene>
<proteinExistence type="predicted"/>
<evidence type="ECO:0000259" key="1">
    <source>
        <dbReference type="Pfam" id="PF13539"/>
    </source>
</evidence>
<keyword evidence="3" id="KW-1185">Reference proteome</keyword>
<dbReference type="InterPro" id="IPR039561">
    <property type="entry name" value="Peptidase_M15C"/>
</dbReference>
<dbReference type="Proteomes" id="UP000240653">
    <property type="component" value="Unassembled WGS sequence"/>
</dbReference>
<dbReference type="EMBL" id="PXYL01000009">
    <property type="protein sequence ID" value="PSJ59007.1"/>
    <property type="molecule type" value="Genomic_DNA"/>
</dbReference>
<evidence type="ECO:0000313" key="2">
    <source>
        <dbReference type="EMBL" id="PSJ59007.1"/>
    </source>
</evidence>
<feature type="domain" description="Peptidase M15C" evidence="1">
    <location>
        <begin position="46"/>
        <end position="104"/>
    </location>
</feature>
<sequence>MLEFERVFLKRLQKLRVPMFTHCFWRGQADQTARFVDGKSKAKWGQNPHNFGCAIDVIHARKAWALTREQWALLGHIGKEVSVQISVPVVWGGDWSFYDPAHWELKNWRELNWTRAETLEETFN</sequence>
<protein>
    <recommendedName>
        <fullName evidence="1">Peptidase M15C domain-containing protein</fullName>
    </recommendedName>
</protein>
<dbReference type="Gene3D" id="3.30.1380.10">
    <property type="match status" value="1"/>
</dbReference>
<reference evidence="2 3" key="1">
    <citation type="submission" date="2018-03" db="EMBL/GenBank/DDBJ databases">
        <title>The draft genome of Mesorhizobium soli JCM 19897.</title>
        <authorList>
            <person name="Li L."/>
            <person name="Liu L."/>
            <person name="Liang L."/>
            <person name="Wang T."/>
            <person name="Zhang X."/>
        </authorList>
    </citation>
    <scope>NUCLEOTIDE SEQUENCE [LARGE SCALE GENOMIC DNA]</scope>
    <source>
        <strain evidence="2 3">JCM 19897</strain>
    </source>
</reference>
<evidence type="ECO:0000313" key="3">
    <source>
        <dbReference type="Proteomes" id="UP000240653"/>
    </source>
</evidence>
<comment type="caution">
    <text evidence="2">The sequence shown here is derived from an EMBL/GenBank/DDBJ whole genome shotgun (WGS) entry which is preliminary data.</text>
</comment>
<accession>A0A2P7S963</accession>
<name>A0A2P7S963_9HYPH</name>
<dbReference type="InterPro" id="IPR009045">
    <property type="entry name" value="Zn_M74/Hedgehog-like"/>
</dbReference>
<dbReference type="SUPFAM" id="SSF55166">
    <property type="entry name" value="Hedgehog/DD-peptidase"/>
    <property type="match status" value="1"/>
</dbReference>
<organism evidence="2 3">
    <name type="scientific">Pseudaminobacter soli</name>
    <name type="common">ex Li et al. 2025</name>
    <dbReference type="NCBI Taxonomy" id="1295366"/>
    <lineage>
        <taxon>Bacteria</taxon>
        <taxon>Pseudomonadati</taxon>
        <taxon>Pseudomonadota</taxon>
        <taxon>Alphaproteobacteria</taxon>
        <taxon>Hyphomicrobiales</taxon>
        <taxon>Phyllobacteriaceae</taxon>
        <taxon>Pseudaminobacter</taxon>
    </lineage>
</organism>
<dbReference type="AlphaFoldDB" id="A0A2P7S963"/>
<dbReference type="GO" id="GO:0008233">
    <property type="term" value="F:peptidase activity"/>
    <property type="evidence" value="ECO:0007669"/>
    <property type="project" value="InterPro"/>
</dbReference>
<dbReference type="Pfam" id="PF13539">
    <property type="entry name" value="Peptidase_M15_4"/>
    <property type="match status" value="1"/>
</dbReference>